<comment type="similarity">
    <text evidence="1">Belongs to the ABC transporter superfamily.</text>
</comment>
<accession>A0ABS9EQ68</accession>
<keyword evidence="2" id="KW-0813">Transport</keyword>
<dbReference type="RefSeq" id="WP_236100012.1">
    <property type="nucleotide sequence ID" value="NZ_JAKGUD010000013.1"/>
</dbReference>
<dbReference type="CDD" id="cd03224">
    <property type="entry name" value="ABC_TM1139_LivF_branched"/>
    <property type="match status" value="1"/>
</dbReference>
<dbReference type="Pfam" id="PF00005">
    <property type="entry name" value="ABC_tran"/>
    <property type="match status" value="1"/>
</dbReference>
<keyword evidence="5" id="KW-0029">Amino-acid transport</keyword>
<feature type="domain" description="ABC transporter" evidence="6">
    <location>
        <begin position="3"/>
        <end position="236"/>
    </location>
</feature>
<dbReference type="InterPro" id="IPR003593">
    <property type="entry name" value="AAA+_ATPase"/>
</dbReference>
<dbReference type="PROSITE" id="PS50893">
    <property type="entry name" value="ABC_TRANSPORTER_2"/>
    <property type="match status" value="1"/>
</dbReference>
<dbReference type="SUPFAM" id="SSF52540">
    <property type="entry name" value="P-loop containing nucleoside triphosphate hydrolases"/>
    <property type="match status" value="1"/>
</dbReference>
<dbReference type="SMART" id="SM00382">
    <property type="entry name" value="AAA"/>
    <property type="match status" value="1"/>
</dbReference>
<evidence type="ECO:0000313" key="8">
    <source>
        <dbReference type="Proteomes" id="UP001200430"/>
    </source>
</evidence>
<evidence type="ECO:0000259" key="6">
    <source>
        <dbReference type="PROSITE" id="PS50893"/>
    </source>
</evidence>
<dbReference type="PANTHER" id="PTHR43820">
    <property type="entry name" value="HIGH-AFFINITY BRANCHED-CHAIN AMINO ACID TRANSPORT ATP-BINDING PROTEIN LIVF"/>
    <property type="match status" value="1"/>
</dbReference>
<evidence type="ECO:0000256" key="1">
    <source>
        <dbReference type="ARBA" id="ARBA00005417"/>
    </source>
</evidence>
<dbReference type="Gene3D" id="3.40.50.300">
    <property type="entry name" value="P-loop containing nucleotide triphosphate hydrolases"/>
    <property type="match status" value="1"/>
</dbReference>
<keyword evidence="4 7" id="KW-0067">ATP-binding</keyword>
<organism evidence="7 8">
    <name type="scientific">Dethiosulfovibrio marinus</name>
    <dbReference type="NCBI Taxonomy" id="133532"/>
    <lineage>
        <taxon>Bacteria</taxon>
        <taxon>Thermotogati</taxon>
        <taxon>Synergistota</taxon>
        <taxon>Synergistia</taxon>
        <taxon>Synergistales</taxon>
        <taxon>Dethiosulfovibrionaceae</taxon>
        <taxon>Dethiosulfovibrio</taxon>
    </lineage>
</organism>
<dbReference type="Proteomes" id="UP001200430">
    <property type="component" value="Unassembled WGS sequence"/>
</dbReference>
<name>A0ABS9EQ68_9BACT</name>
<dbReference type="InterPro" id="IPR003439">
    <property type="entry name" value="ABC_transporter-like_ATP-bd"/>
</dbReference>
<proteinExistence type="inferred from homology"/>
<evidence type="ECO:0000256" key="2">
    <source>
        <dbReference type="ARBA" id="ARBA00022448"/>
    </source>
</evidence>
<evidence type="ECO:0000256" key="5">
    <source>
        <dbReference type="ARBA" id="ARBA00022970"/>
    </source>
</evidence>
<dbReference type="InterPro" id="IPR027417">
    <property type="entry name" value="P-loop_NTPase"/>
</dbReference>
<sequence>MLLRIEDLHISYGQVRAVHGVSFHVEEGELVSIIGANGAGKTSILNAVMGIVPSSSGAVSLEDRDLSSMPSHMRAREGIRIVPERARVFPWLSVYENLQTGIYGMRDKINLEEKLSWIYSFFPVLEERRDQAAVTLSGGEQQQLSIARALVSEPRILLVDEVSMGLMPILVDKVFEVLQHLNREYGLTILIVEQNALASLEISHRGYVLEAGNLVMEGSAEDLMEDSGVREAYLGL</sequence>
<evidence type="ECO:0000256" key="4">
    <source>
        <dbReference type="ARBA" id="ARBA00022840"/>
    </source>
</evidence>
<dbReference type="GO" id="GO:0005524">
    <property type="term" value="F:ATP binding"/>
    <property type="evidence" value="ECO:0007669"/>
    <property type="project" value="UniProtKB-KW"/>
</dbReference>
<dbReference type="EMBL" id="JAKGUD010000013">
    <property type="protein sequence ID" value="MCF4143310.1"/>
    <property type="molecule type" value="Genomic_DNA"/>
</dbReference>
<dbReference type="PANTHER" id="PTHR43820:SF4">
    <property type="entry name" value="HIGH-AFFINITY BRANCHED-CHAIN AMINO ACID TRANSPORT ATP-BINDING PROTEIN LIVF"/>
    <property type="match status" value="1"/>
</dbReference>
<gene>
    <name evidence="7" type="ORF">L2W38_10845</name>
</gene>
<keyword evidence="3" id="KW-0547">Nucleotide-binding</keyword>
<reference evidence="7 8" key="1">
    <citation type="submission" date="2022-01" db="EMBL/GenBank/DDBJ databases">
        <title>Dethiosulfovibrio faecalis sp. nov., a novel proteolytic, non-sulfur-reducing bacterium isolated from a marine aquaculture solid waste bioreactor.</title>
        <authorList>
            <person name="Grabowski S."/>
            <person name="Apolinario E."/>
            <person name="Schneider N."/>
            <person name="Marshall C.W."/>
            <person name="Sowers K.R."/>
        </authorList>
    </citation>
    <scope>NUCLEOTIDE SEQUENCE [LARGE SCALE GENOMIC DNA]</scope>
    <source>
        <strain evidence="7 8">DSM 12537</strain>
    </source>
</reference>
<evidence type="ECO:0000313" key="7">
    <source>
        <dbReference type="EMBL" id="MCF4143310.1"/>
    </source>
</evidence>
<comment type="caution">
    <text evidence="7">The sequence shown here is derived from an EMBL/GenBank/DDBJ whole genome shotgun (WGS) entry which is preliminary data.</text>
</comment>
<keyword evidence="8" id="KW-1185">Reference proteome</keyword>
<dbReference type="InterPro" id="IPR052156">
    <property type="entry name" value="BCAA_Transport_ATP-bd_LivF"/>
</dbReference>
<protein>
    <submittedName>
        <fullName evidence="7">ABC transporter ATP-binding protein</fullName>
    </submittedName>
</protein>
<evidence type="ECO:0000256" key="3">
    <source>
        <dbReference type="ARBA" id="ARBA00022741"/>
    </source>
</evidence>